<dbReference type="GO" id="GO:0030335">
    <property type="term" value="P:positive regulation of cell migration"/>
    <property type="evidence" value="ECO:0007669"/>
    <property type="project" value="TreeGrafter"/>
</dbReference>
<gene>
    <name evidence="5" type="ORF">AMELA_G00285150</name>
</gene>
<evidence type="ECO:0000313" key="6">
    <source>
        <dbReference type="Proteomes" id="UP000593565"/>
    </source>
</evidence>
<evidence type="ECO:0000256" key="3">
    <source>
        <dbReference type="SAM" id="SignalP"/>
    </source>
</evidence>
<dbReference type="AlphaFoldDB" id="A0A7J5ZIW7"/>
<comment type="caution">
    <text evidence="5">The sequence shown here is derived from an EMBL/GenBank/DDBJ whole genome shotgun (WGS) entry which is preliminary data.</text>
</comment>
<dbReference type="GO" id="GO:0005178">
    <property type="term" value="F:integrin binding"/>
    <property type="evidence" value="ECO:0007669"/>
    <property type="project" value="TreeGrafter"/>
</dbReference>
<accession>A0A7J5ZIW7</accession>
<dbReference type="EMBL" id="JAAGNN010000029">
    <property type="protein sequence ID" value="KAF4070400.1"/>
    <property type="molecule type" value="Genomic_DNA"/>
</dbReference>
<evidence type="ECO:0000259" key="4">
    <source>
        <dbReference type="PROSITE" id="PS51323"/>
    </source>
</evidence>
<keyword evidence="6" id="KW-1185">Reference proteome</keyword>
<dbReference type="GO" id="GO:0031012">
    <property type="term" value="C:extracellular matrix"/>
    <property type="evidence" value="ECO:0007669"/>
    <property type="project" value="TreeGrafter"/>
</dbReference>
<reference evidence="5 6" key="1">
    <citation type="submission" date="2020-02" db="EMBL/GenBank/DDBJ databases">
        <title>A chromosome-scale genome assembly of the black bullhead catfish (Ameiurus melas).</title>
        <authorList>
            <person name="Wen M."/>
            <person name="Zham M."/>
            <person name="Cabau C."/>
            <person name="Klopp C."/>
            <person name="Donnadieu C."/>
            <person name="Roques C."/>
            <person name="Bouchez O."/>
            <person name="Lampietro C."/>
            <person name="Jouanno E."/>
            <person name="Herpin A."/>
            <person name="Louis A."/>
            <person name="Berthelot C."/>
            <person name="Parey E."/>
            <person name="Roest-Crollius H."/>
            <person name="Braasch I."/>
            <person name="Postlethwait J."/>
            <person name="Robinson-Rechavi M."/>
            <person name="Echchiki A."/>
            <person name="Begum T."/>
            <person name="Montfort J."/>
            <person name="Schartl M."/>
            <person name="Bobe J."/>
            <person name="Guiguen Y."/>
        </authorList>
    </citation>
    <scope>NUCLEOTIDE SEQUENCE [LARGE SCALE GENOMIC DNA]</scope>
    <source>
        <strain evidence="5">M_S1</strain>
        <tissue evidence="5">Blood</tissue>
    </source>
</reference>
<feature type="signal peptide" evidence="3">
    <location>
        <begin position="1"/>
        <end position="22"/>
    </location>
</feature>
<dbReference type="PROSITE" id="PS51323">
    <property type="entry name" value="IGFBP_N_2"/>
    <property type="match status" value="1"/>
</dbReference>
<dbReference type="Proteomes" id="UP000593565">
    <property type="component" value="Unassembled WGS sequence"/>
</dbReference>
<dbReference type="PANTHER" id="PTHR11348">
    <property type="entry name" value="CONNECTIVE TISSUE GROWTH FACTOR-RELATED"/>
    <property type="match status" value="1"/>
</dbReference>
<evidence type="ECO:0000313" key="5">
    <source>
        <dbReference type="EMBL" id="KAF4070400.1"/>
    </source>
</evidence>
<dbReference type="InterPro" id="IPR000867">
    <property type="entry name" value="IGFBP-like"/>
</dbReference>
<dbReference type="SUPFAM" id="SSF57184">
    <property type="entry name" value="Growth factor receptor domain"/>
    <property type="match status" value="1"/>
</dbReference>
<dbReference type="InterPro" id="IPR009030">
    <property type="entry name" value="Growth_fac_rcpt_cys_sf"/>
</dbReference>
<protein>
    <recommendedName>
        <fullName evidence="4">IGFBP N-terminal domain-containing protein</fullName>
    </recommendedName>
</protein>
<keyword evidence="1 3" id="KW-0732">Signal</keyword>
<dbReference type="GO" id="GO:0007155">
    <property type="term" value="P:cell adhesion"/>
    <property type="evidence" value="ECO:0007669"/>
    <property type="project" value="TreeGrafter"/>
</dbReference>
<evidence type="ECO:0000256" key="1">
    <source>
        <dbReference type="ARBA" id="ARBA00022729"/>
    </source>
</evidence>
<dbReference type="InterPro" id="IPR050941">
    <property type="entry name" value="CCN"/>
</dbReference>
<feature type="chain" id="PRO_5029861536" description="IGFBP N-terminal domain-containing protein" evidence="3">
    <location>
        <begin position="23"/>
        <end position="147"/>
    </location>
</feature>
<dbReference type="GO" id="GO:0008201">
    <property type="term" value="F:heparin binding"/>
    <property type="evidence" value="ECO:0007669"/>
    <property type="project" value="TreeGrafter"/>
</dbReference>
<dbReference type="PANTHER" id="PTHR11348:SF33">
    <property type="entry name" value="CELLULAR COMMUNICATION NETWORK FACTOR 1, LIKE 1 PRECURSOR-RELATED"/>
    <property type="match status" value="1"/>
</dbReference>
<name>A0A7J5ZIW7_AMEME</name>
<sequence>MQAFVCGMLLLILVAAGEVVRGCPGPCSCPLTPPSCLVGVSLVLDVCGCCKVCAQQFNQDCGPDKPCDHIKGLRCHLGAGGDPQRGLCRGEKTQHMDMFLSILFPIPYIHVPRKSLSHSYFSFGTRIRFQTTVRSQKKKFLKSSSDT</sequence>
<dbReference type="GO" id="GO:0045597">
    <property type="term" value="P:positive regulation of cell differentiation"/>
    <property type="evidence" value="ECO:0007669"/>
    <property type="project" value="TreeGrafter"/>
</dbReference>
<proteinExistence type="predicted"/>
<dbReference type="SMART" id="SM00121">
    <property type="entry name" value="IB"/>
    <property type="match status" value="1"/>
</dbReference>
<organism evidence="5 6">
    <name type="scientific">Ameiurus melas</name>
    <name type="common">Black bullhead</name>
    <name type="synonym">Silurus melas</name>
    <dbReference type="NCBI Taxonomy" id="219545"/>
    <lineage>
        <taxon>Eukaryota</taxon>
        <taxon>Metazoa</taxon>
        <taxon>Chordata</taxon>
        <taxon>Craniata</taxon>
        <taxon>Vertebrata</taxon>
        <taxon>Euteleostomi</taxon>
        <taxon>Actinopterygii</taxon>
        <taxon>Neopterygii</taxon>
        <taxon>Teleostei</taxon>
        <taxon>Ostariophysi</taxon>
        <taxon>Siluriformes</taxon>
        <taxon>Ictaluridae</taxon>
        <taxon>Ameiurus</taxon>
    </lineage>
</organism>
<dbReference type="GO" id="GO:0005615">
    <property type="term" value="C:extracellular space"/>
    <property type="evidence" value="ECO:0007669"/>
    <property type="project" value="TreeGrafter"/>
</dbReference>
<dbReference type="GO" id="GO:0007165">
    <property type="term" value="P:signal transduction"/>
    <property type="evidence" value="ECO:0007669"/>
    <property type="project" value="TreeGrafter"/>
</dbReference>
<feature type="domain" description="IGFBP N-terminal" evidence="4">
    <location>
        <begin position="19"/>
        <end position="91"/>
    </location>
</feature>
<evidence type="ECO:0000256" key="2">
    <source>
        <dbReference type="ARBA" id="ARBA00023157"/>
    </source>
</evidence>
<dbReference type="Pfam" id="PF00219">
    <property type="entry name" value="IGFBP"/>
    <property type="match status" value="1"/>
</dbReference>
<keyword evidence="2" id="KW-1015">Disulfide bond</keyword>